<reference evidence="2" key="2">
    <citation type="journal article" date="2023" name="Science">
        <title>Genomic signatures of disease resistance in endangered staghorn corals.</title>
        <authorList>
            <person name="Vollmer S.V."/>
            <person name="Selwyn J.D."/>
            <person name="Despard B.A."/>
            <person name="Roesel C.L."/>
        </authorList>
    </citation>
    <scope>NUCLEOTIDE SEQUENCE</scope>
    <source>
        <strain evidence="2">K2</strain>
    </source>
</reference>
<dbReference type="Proteomes" id="UP001249851">
    <property type="component" value="Unassembled WGS sequence"/>
</dbReference>
<protein>
    <submittedName>
        <fullName evidence="2">Uncharacterized protein</fullName>
    </submittedName>
</protein>
<dbReference type="AlphaFoldDB" id="A0AAD9QM62"/>
<evidence type="ECO:0000313" key="2">
    <source>
        <dbReference type="EMBL" id="KAK2563879.1"/>
    </source>
</evidence>
<reference evidence="2" key="1">
    <citation type="journal article" date="2023" name="G3 (Bethesda)">
        <title>Whole genome assembly and annotation of the endangered Caribbean coral Acropora cervicornis.</title>
        <authorList>
            <person name="Selwyn J.D."/>
            <person name="Vollmer S.V."/>
        </authorList>
    </citation>
    <scope>NUCLEOTIDE SEQUENCE</scope>
    <source>
        <strain evidence="2">K2</strain>
    </source>
</reference>
<feature type="compositionally biased region" description="Basic residues" evidence="1">
    <location>
        <begin position="42"/>
        <end position="59"/>
    </location>
</feature>
<dbReference type="EMBL" id="JARQWQ010000024">
    <property type="protein sequence ID" value="KAK2563879.1"/>
    <property type="molecule type" value="Genomic_DNA"/>
</dbReference>
<feature type="region of interest" description="Disordered" evidence="1">
    <location>
        <begin position="1"/>
        <end position="63"/>
    </location>
</feature>
<sequence>MKALSKENQPLQNSSSDQNNNIENENAELSGEDDNSEVAVKSQRKQGKAPKKRMFRRRMSGLYPTAKKLSKPVHVTYPCLENKNEMIVSPEERSRFSKALESINKKILSQNLVWTNFLS</sequence>
<evidence type="ECO:0000256" key="1">
    <source>
        <dbReference type="SAM" id="MobiDB-lite"/>
    </source>
</evidence>
<accession>A0AAD9QM62</accession>
<feature type="compositionally biased region" description="Polar residues" evidence="1">
    <location>
        <begin position="1"/>
        <end position="24"/>
    </location>
</feature>
<keyword evidence="3" id="KW-1185">Reference proteome</keyword>
<organism evidence="2 3">
    <name type="scientific">Acropora cervicornis</name>
    <name type="common">Staghorn coral</name>
    <dbReference type="NCBI Taxonomy" id="6130"/>
    <lineage>
        <taxon>Eukaryota</taxon>
        <taxon>Metazoa</taxon>
        <taxon>Cnidaria</taxon>
        <taxon>Anthozoa</taxon>
        <taxon>Hexacorallia</taxon>
        <taxon>Scleractinia</taxon>
        <taxon>Astrocoeniina</taxon>
        <taxon>Acroporidae</taxon>
        <taxon>Acropora</taxon>
    </lineage>
</organism>
<comment type="caution">
    <text evidence="2">The sequence shown here is derived from an EMBL/GenBank/DDBJ whole genome shotgun (WGS) entry which is preliminary data.</text>
</comment>
<proteinExistence type="predicted"/>
<evidence type="ECO:0000313" key="3">
    <source>
        <dbReference type="Proteomes" id="UP001249851"/>
    </source>
</evidence>
<name>A0AAD9QM62_ACRCE</name>
<gene>
    <name evidence="2" type="ORF">P5673_012887</name>
</gene>